<accession>A0A9X4M3S6</accession>
<organism evidence="3 4">
    <name type="scientific">Speluncibacter jeojiensis</name>
    <dbReference type="NCBI Taxonomy" id="2710754"/>
    <lineage>
        <taxon>Bacteria</taxon>
        <taxon>Bacillati</taxon>
        <taxon>Actinomycetota</taxon>
        <taxon>Actinomycetes</taxon>
        <taxon>Mycobacteriales</taxon>
        <taxon>Speluncibacteraceae</taxon>
        <taxon>Speluncibacter</taxon>
    </lineage>
</organism>
<evidence type="ECO:0000256" key="1">
    <source>
        <dbReference type="SAM" id="SignalP"/>
    </source>
</evidence>
<keyword evidence="1" id="KW-0732">Signal</keyword>
<proteinExistence type="predicted"/>
<dbReference type="InterPro" id="IPR007969">
    <property type="entry name" value="DUF732"/>
</dbReference>
<evidence type="ECO:0000313" key="3">
    <source>
        <dbReference type="EMBL" id="MDG3016277.1"/>
    </source>
</evidence>
<gene>
    <name evidence="3" type="ORF">NVS88_17115</name>
</gene>
<name>A0A9X4M3S6_9ACTN</name>
<evidence type="ECO:0000313" key="4">
    <source>
        <dbReference type="Proteomes" id="UP001152755"/>
    </source>
</evidence>
<feature type="signal peptide" evidence="1">
    <location>
        <begin position="1"/>
        <end position="29"/>
    </location>
</feature>
<dbReference type="Proteomes" id="UP001152755">
    <property type="component" value="Unassembled WGS sequence"/>
</dbReference>
<keyword evidence="4" id="KW-1185">Reference proteome</keyword>
<dbReference type="Pfam" id="PF05305">
    <property type="entry name" value="DUF732"/>
    <property type="match status" value="1"/>
</dbReference>
<protein>
    <submittedName>
        <fullName evidence="3">DUF732 domain-containing protein</fullName>
    </submittedName>
</protein>
<feature type="domain" description="DUF732" evidence="2">
    <location>
        <begin position="47"/>
        <end position="114"/>
    </location>
</feature>
<sequence length="116" mass="12370">MRHRHTAVTLIAGAALLAAGCSQSGATNAETAAAPTVTATQHQLTAQDDAFLSQVDPFWLAGDRGTLIRTATVMCDQLRSGGTKDDLYRAVRGKGHDHEGDDLVNTAIKNYCPQYQ</sequence>
<dbReference type="AlphaFoldDB" id="A0A9X4M3S6"/>
<reference evidence="3" key="1">
    <citation type="submission" date="2022-08" db="EMBL/GenBank/DDBJ databases">
        <title>Genome analysis of Corynebacteriales strain.</title>
        <authorList>
            <person name="Lee S.D."/>
        </authorList>
    </citation>
    <scope>NUCLEOTIDE SEQUENCE</scope>
    <source>
        <strain evidence="3">D3-21</strain>
    </source>
</reference>
<feature type="chain" id="PRO_5040729816" evidence="1">
    <location>
        <begin position="30"/>
        <end position="116"/>
    </location>
</feature>
<dbReference type="RefSeq" id="WP_277831496.1">
    <property type="nucleotide sequence ID" value="NZ_JAAIVF010000002.1"/>
</dbReference>
<dbReference type="EMBL" id="JANRHA010000012">
    <property type="protein sequence ID" value="MDG3016277.1"/>
    <property type="molecule type" value="Genomic_DNA"/>
</dbReference>
<comment type="caution">
    <text evidence="3">The sequence shown here is derived from an EMBL/GenBank/DDBJ whole genome shotgun (WGS) entry which is preliminary data.</text>
</comment>
<dbReference type="PROSITE" id="PS51257">
    <property type="entry name" value="PROKAR_LIPOPROTEIN"/>
    <property type="match status" value="1"/>
</dbReference>
<evidence type="ECO:0000259" key="2">
    <source>
        <dbReference type="Pfam" id="PF05305"/>
    </source>
</evidence>